<comment type="caution">
    <text evidence="1">The sequence shown here is derived from an EMBL/GenBank/DDBJ whole genome shotgun (WGS) entry which is preliminary data.</text>
</comment>
<reference evidence="1 2" key="1">
    <citation type="submission" date="2020-06" db="EMBL/GenBank/DDBJ databases">
        <authorList>
            <person name="Chanama M."/>
        </authorList>
    </citation>
    <scope>NUCLEOTIDE SEQUENCE [LARGE SCALE GENOMIC DNA]</scope>
    <source>
        <strain evidence="1 2">TBRC6557</strain>
    </source>
</reference>
<dbReference type="AlphaFoldDB" id="A0A7Y6IP14"/>
<proteinExistence type="predicted"/>
<dbReference type="Proteomes" id="UP000546126">
    <property type="component" value="Unassembled WGS sequence"/>
</dbReference>
<gene>
    <name evidence="1" type="ORF">HT134_15345</name>
</gene>
<dbReference type="RefSeq" id="WP_175600995.1">
    <property type="nucleotide sequence ID" value="NZ_JABWGO010000002.1"/>
</dbReference>
<protein>
    <recommendedName>
        <fullName evidence="3">Bacteriocin biosynthesis cyclodehydratase domain-containing protein</fullName>
    </recommendedName>
</protein>
<evidence type="ECO:0000313" key="2">
    <source>
        <dbReference type="Proteomes" id="UP000546126"/>
    </source>
</evidence>
<organism evidence="1 2">
    <name type="scientific">Nonomuraea rhodomycinica</name>
    <dbReference type="NCBI Taxonomy" id="1712872"/>
    <lineage>
        <taxon>Bacteria</taxon>
        <taxon>Bacillati</taxon>
        <taxon>Actinomycetota</taxon>
        <taxon>Actinomycetes</taxon>
        <taxon>Streptosporangiales</taxon>
        <taxon>Streptosporangiaceae</taxon>
        <taxon>Nonomuraea</taxon>
    </lineage>
</organism>
<dbReference type="EMBL" id="JABWGO010000002">
    <property type="protein sequence ID" value="NUW41503.1"/>
    <property type="molecule type" value="Genomic_DNA"/>
</dbReference>
<sequence>MTSTHVIAVGPFAADVATSLTRREGVDASPSLFAQGVHVDTSLLRPAGAYVLVTSRHDPHLLVRVGDIVASWGAALVPVVHETRRLRCGPILLPGGTGACAACFEARSVQNWSIGESFQGLYDFYRRDAAGPEGHLSSHTLLAAGLAQWGLSAVRAGESAHGAYRTVSLVKPQVTEGRTTGVHGCARCYPRAGAGARRDASWRELSDHLARAGAPAEEDA</sequence>
<keyword evidence="2" id="KW-1185">Reference proteome</keyword>
<name>A0A7Y6IP14_9ACTN</name>
<dbReference type="Gene3D" id="3.40.50.720">
    <property type="entry name" value="NAD(P)-binding Rossmann-like Domain"/>
    <property type="match status" value="1"/>
</dbReference>
<evidence type="ECO:0000313" key="1">
    <source>
        <dbReference type="EMBL" id="NUW41503.1"/>
    </source>
</evidence>
<accession>A0A7Y6IP14</accession>
<evidence type="ECO:0008006" key="3">
    <source>
        <dbReference type="Google" id="ProtNLM"/>
    </source>
</evidence>